<dbReference type="AlphaFoldDB" id="A0AAN9JWB2"/>
<keyword evidence="2" id="KW-1185">Reference proteome</keyword>
<comment type="caution">
    <text evidence="1">The sequence shown here is derived from an EMBL/GenBank/DDBJ whole genome shotgun (WGS) entry which is preliminary data.</text>
</comment>
<dbReference type="EMBL" id="JAYMYQ010000011">
    <property type="protein sequence ID" value="KAK7305107.1"/>
    <property type="molecule type" value="Genomic_DNA"/>
</dbReference>
<organism evidence="1 2">
    <name type="scientific">Canavalia gladiata</name>
    <name type="common">Sword bean</name>
    <name type="synonym">Dolichos gladiatus</name>
    <dbReference type="NCBI Taxonomy" id="3824"/>
    <lineage>
        <taxon>Eukaryota</taxon>
        <taxon>Viridiplantae</taxon>
        <taxon>Streptophyta</taxon>
        <taxon>Embryophyta</taxon>
        <taxon>Tracheophyta</taxon>
        <taxon>Spermatophyta</taxon>
        <taxon>Magnoliopsida</taxon>
        <taxon>eudicotyledons</taxon>
        <taxon>Gunneridae</taxon>
        <taxon>Pentapetalae</taxon>
        <taxon>rosids</taxon>
        <taxon>fabids</taxon>
        <taxon>Fabales</taxon>
        <taxon>Fabaceae</taxon>
        <taxon>Papilionoideae</taxon>
        <taxon>50 kb inversion clade</taxon>
        <taxon>NPAAA clade</taxon>
        <taxon>indigoferoid/millettioid clade</taxon>
        <taxon>Phaseoleae</taxon>
        <taxon>Canavalia</taxon>
    </lineage>
</organism>
<name>A0AAN9JWB2_CANGL</name>
<dbReference type="Proteomes" id="UP001367508">
    <property type="component" value="Unassembled WGS sequence"/>
</dbReference>
<gene>
    <name evidence="1" type="ORF">VNO77_43007</name>
</gene>
<sequence>MCLVSTASQTLHERYSITFRDRICDQITIQCSSVARHSTAQLHKHTQIAEEEEPLFLSHSLTEPSYTNFTENHTKTHKP</sequence>
<proteinExistence type="predicted"/>
<reference evidence="1 2" key="1">
    <citation type="submission" date="2024-01" db="EMBL/GenBank/DDBJ databases">
        <title>The genomes of 5 underutilized Papilionoideae crops provide insights into root nodulation and disease resistanc.</title>
        <authorList>
            <person name="Jiang F."/>
        </authorList>
    </citation>
    <scope>NUCLEOTIDE SEQUENCE [LARGE SCALE GENOMIC DNA]</scope>
    <source>
        <strain evidence="1">LVBAO_FW01</strain>
        <tissue evidence="1">Leaves</tissue>
    </source>
</reference>
<evidence type="ECO:0000313" key="1">
    <source>
        <dbReference type="EMBL" id="KAK7305107.1"/>
    </source>
</evidence>
<accession>A0AAN9JWB2</accession>
<protein>
    <submittedName>
        <fullName evidence="1">Uncharacterized protein</fullName>
    </submittedName>
</protein>
<evidence type="ECO:0000313" key="2">
    <source>
        <dbReference type="Proteomes" id="UP001367508"/>
    </source>
</evidence>